<proteinExistence type="inferred from homology"/>
<dbReference type="SUPFAM" id="SSF52540">
    <property type="entry name" value="P-loop containing nucleoside triphosphate hydrolases"/>
    <property type="match status" value="1"/>
</dbReference>
<dbReference type="PIRSF" id="PIRSF003128">
    <property type="entry name" value="RecN"/>
    <property type="match status" value="1"/>
</dbReference>
<sequence length="507" mass="58217">MIERIYIKNHLSFEQAELKFDKGLSVFTGVSGAGKSILMDAIKALFGLSESEARLIEGDVKFDFDMSEFGIENLEINSFKMVREKSVRYFINSEFISKKNLIKISNEHIKYLSLRNSDEFDNGNLLNLLDEISSKNSQNHIKNLKNLKECFLKFSRVKNELLKIKNEEMKLEELKEFAKFEISKIENINPKIGEFEELMSLKKRLSKIDKINQAWQKAEIVFQKESAVIEALRVSEIDSTFFEDTMNDLRAKKESLNMDDLENIDMEKTLDRIEALSGLQRRYGGIEEALKVLENKKIELANYENIEFTKHELEKEFISLEKDLKFISNLVSLERKKSKKILENSLNLYLKDLYMSDLKIIFLEKNIDELGSDEINFEVSNTNLKNLSSGEFNRLRLAFIASTLDIKGSANGVIILDEIDANLSGKEAMSIANVIVKISKFYQIFAISHLPQLSSRANSHFLVSKNGGFSNVKKLNEDEKIIELARMISGEKISQEALNFAKKLKNG</sequence>
<evidence type="ECO:0000256" key="5">
    <source>
        <dbReference type="ARBA" id="ARBA00022763"/>
    </source>
</evidence>
<dbReference type="GO" id="GO:0005524">
    <property type="term" value="F:ATP binding"/>
    <property type="evidence" value="ECO:0007669"/>
    <property type="project" value="UniProtKB-KW"/>
</dbReference>
<evidence type="ECO:0000256" key="1">
    <source>
        <dbReference type="ARBA" id="ARBA00003618"/>
    </source>
</evidence>
<dbReference type="PANTHER" id="PTHR11059:SF0">
    <property type="entry name" value="DNA REPAIR PROTEIN RECN"/>
    <property type="match status" value="1"/>
</dbReference>
<organism evidence="12 13">
    <name type="scientific">Campylobacter portucalensis</name>
    <dbReference type="NCBI Taxonomy" id="2608384"/>
    <lineage>
        <taxon>Bacteria</taxon>
        <taxon>Pseudomonadati</taxon>
        <taxon>Campylobacterota</taxon>
        <taxon>Epsilonproteobacteria</taxon>
        <taxon>Campylobacterales</taxon>
        <taxon>Campylobacteraceae</taxon>
        <taxon>Campylobacter</taxon>
    </lineage>
</organism>
<protein>
    <recommendedName>
        <fullName evidence="3 9">DNA repair protein RecN</fullName>
    </recommendedName>
    <alternativeName>
        <fullName evidence="8 9">Recombination protein N</fullName>
    </alternativeName>
</protein>
<keyword evidence="10" id="KW-0175">Coiled coil</keyword>
<dbReference type="GO" id="GO:0006302">
    <property type="term" value="P:double-strand break repair"/>
    <property type="evidence" value="ECO:0007669"/>
    <property type="project" value="InterPro"/>
</dbReference>
<evidence type="ECO:0000256" key="9">
    <source>
        <dbReference type="PIRNR" id="PIRNR003128"/>
    </source>
</evidence>
<dbReference type="Gene3D" id="3.40.50.300">
    <property type="entry name" value="P-loop containing nucleotide triphosphate hydrolases"/>
    <property type="match status" value="2"/>
</dbReference>
<feature type="domain" description="Rad50/SbcC-type AAA" evidence="11">
    <location>
        <begin position="4"/>
        <end position="218"/>
    </location>
</feature>
<dbReference type="Pfam" id="PF13476">
    <property type="entry name" value="AAA_23"/>
    <property type="match status" value="1"/>
</dbReference>
<dbReference type="GO" id="GO:0006310">
    <property type="term" value="P:DNA recombination"/>
    <property type="evidence" value="ECO:0007669"/>
    <property type="project" value="InterPro"/>
</dbReference>
<dbReference type="InterPro" id="IPR004604">
    <property type="entry name" value="DNA_recomb/repair_RecN"/>
</dbReference>
<evidence type="ECO:0000256" key="3">
    <source>
        <dbReference type="ARBA" id="ARBA00021315"/>
    </source>
</evidence>
<name>A0A6L5WFW5_9BACT</name>
<accession>A0A6L5WFW5</accession>
<dbReference type="GO" id="GO:0016887">
    <property type="term" value="F:ATP hydrolysis activity"/>
    <property type="evidence" value="ECO:0007669"/>
    <property type="project" value="InterPro"/>
</dbReference>
<dbReference type="InterPro" id="IPR038729">
    <property type="entry name" value="Rad50/SbcC_AAA"/>
</dbReference>
<dbReference type="EMBL" id="VWSJ01000006">
    <property type="protein sequence ID" value="MSN96010.1"/>
    <property type="molecule type" value="Genomic_DNA"/>
</dbReference>
<evidence type="ECO:0000256" key="6">
    <source>
        <dbReference type="ARBA" id="ARBA00022840"/>
    </source>
</evidence>
<dbReference type="GO" id="GO:0043590">
    <property type="term" value="C:bacterial nucleoid"/>
    <property type="evidence" value="ECO:0007669"/>
    <property type="project" value="TreeGrafter"/>
</dbReference>
<dbReference type="InterPro" id="IPR027417">
    <property type="entry name" value="P-loop_NTPase"/>
</dbReference>
<evidence type="ECO:0000256" key="10">
    <source>
        <dbReference type="SAM" id="Coils"/>
    </source>
</evidence>
<evidence type="ECO:0000256" key="2">
    <source>
        <dbReference type="ARBA" id="ARBA00009441"/>
    </source>
</evidence>
<dbReference type="PANTHER" id="PTHR11059">
    <property type="entry name" value="DNA REPAIR PROTEIN RECN"/>
    <property type="match status" value="1"/>
</dbReference>
<keyword evidence="6" id="KW-0067">ATP-binding</keyword>
<keyword evidence="4" id="KW-0547">Nucleotide-binding</keyword>
<dbReference type="RefSeq" id="WP_154570281.1">
    <property type="nucleotide sequence ID" value="NZ_VWSJ01000006.1"/>
</dbReference>
<evidence type="ECO:0000256" key="7">
    <source>
        <dbReference type="ARBA" id="ARBA00023204"/>
    </source>
</evidence>
<gene>
    <name evidence="12" type="ORF">F1B92_02180</name>
</gene>
<keyword evidence="5 9" id="KW-0227">DNA damage</keyword>
<dbReference type="GO" id="GO:0009432">
    <property type="term" value="P:SOS response"/>
    <property type="evidence" value="ECO:0007669"/>
    <property type="project" value="TreeGrafter"/>
</dbReference>
<dbReference type="AlphaFoldDB" id="A0A6L5WFW5"/>
<evidence type="ECO:0000259" key="11">
    <source>
        <dbReference type="Pfam" id="PF13476"/>
    </source>
</evidence>
<evidence type="ECO:0000313" key="13">
    <source>
        <dbReference type="Proteomes" id="UP000476338"/>
    </source>
</evidence>
<keyword evidence="13" id="KW-1185">Reference proteome</keyword>
<dbReference type="Proteomes" id="UP000476338">
    <property type="component" value="Unassembled WGS sequence"/>
</dbReference>
<evidence type="ECO:0000313" key="12">
    <source>
        <dbReference type="EMBL" id="MSN96010.1"/>
    </source>
</evidence>
<comment type="caution">
    <text evidence="12">The sequence shown here is derived from an EMBL/GenBank/DDBJ whole genome shotgun (WGS) entry which is preliminary data.</text>
</comment>
<keyword evidence="7 9" id="KW-0234">DNA repair</keyword>
<reference evidence="12 13" key="1">
    <citation type="submission" date="2019-09" db="EMBL/GenBank/DDBJ databases">
        <authorList>
            <person name="Silva M."/>
            <person name="Pereira G."/>
            <person name="Lopes-Da-Costa L."/>
            <person name="Silva E."/>
        </authorList>
    </citation>
    <scope>NUCLEOTIDE SEQUENCE [LARGE SCALE GENOMIC DNA]</scope>
    <source>
        <strain evidence="12 13">FMV-PI01</strain>
    </source>
</reference>
<feature type="coiled-coil region" evidence="10">
    <location>
        <begin position="276"/>
        <end position="330"/>
    </location>
</feature>
<reference evidence="12 13" key="2">
    <citation type="submission" date="2020-03" db="EMBL/GenBank/DDBJ databases">
        <title>Campylobacter portucalensis sp. nov., a new species of Campylobacter isolated from the reproductive tract of bulls.</title>
        <authorList>
            <person name="Silva M.F."/>
            <person name="Pereira G."/>
            <person name="Carneiro C."/>
            <person name="Hemphill A."/>
            <person name="Mateus L."/>
            <person name="Lopes-Da-Costa L."/>
            <person name="Silva E."/>
        </authorList>
    </citation>
    <scope>NUCLEOTIDE SEQUENCE [LARGE SCALE GENOMIC DNA]</scope>
    <source>
        <strain evidence="12 13">FMV-PI01</strain>
    </source>
</reference>
<comment type="function">
    <text evidence="1 9">May be involved in recombinational repair of damaged DNA.</text>
</comment>
<evidence type="ECO:0000256" key="8">
    <source>
        <dbReference type="ARBA" id="ARBA00033408"/>
    </source>
</evidence>
<evidence type="ECO:0000256" key="4">
    <source>
        <dbReference type="ARBA" id="ARBA00022741"/>
    </source>
</evidence>
<comment type="similarity">
    <text evidence="2 9">Belongs to the RecN family.</text>
</comment>